<sequence length="110" mass="12767">MAKKSNVFLDITTNLDEELFEDIIKKESFKLQRIISQGHTTPEGEWYDQDRDEWVMLLCGEAILAFEGDEDVRLGAGDYINIRAHKRHRVSWTKPDAKTIWLALYSQPLG</sequence>
<dbReference type="SUPFAM" id="SSF51182">
    <property type="entry name" value="RmlC-like cupins"/>
    <property type="match status" value="1"/>
</dbReference>
<dbReference type="eggNOG" id="COG1917">
    <property type="taxonomic scope" value="Bacteria"/>
</dbReference>
<accession>T0JE90</accession>
<dbReference type="OrthoDB" id="9798585at2"/>
<dbReference type="Gene3D" id="2.60.120.10">
    <property type="entry name" value="Jelly Rolls"/>
    <property type="match status" value="1"/>
</dbReference>
<dbReference type="CDD" id="cd06981">
    <property type="entry name" value="cupin_reut_a1446"/>
    <property type="match status" value="1"/>
</dbReference>
<evidence type="ECO:0000313" key="2">
    <source>
        <dbReference type="EMBL" id="EQB39320.1"/>
    </source>
</evidence>
<dbReference type="InterPro" id="IPR013096">
    <property type="entry name" value="Cupin_2"/>
</dbReference>
<evidence type="ECO:0000313" key="3">
    <source>
        <dbReference type="Proteomes" id="UP000015520"/>
    </source>
</evidence>
<name>T0JE90_9BACT</name>
<keyword evidence="3" id="KW-1185">Reference proteome</keyword>
<dbReference type="Proteomes" id="UP000015520">
    <property type="component" value="Unassembled WGS sequence"/>
</dbReference>
<evidence type="ECO:0000259" key="1">
    <source>
        <dbReference type="Pfam" id="PF07883"/>
    </source>
</evidence>
<feature type="domain" description="Cupin type-2" evidence="1">
    <location>
        <begin position="48"/>
        <end position="103"/>
    </location>
</feature>
<dbReference type="STRING" id="1172190.M947_07625"/>
<dbReference type="InterPro" id="IPR014710">
    <property type="entry name" value="RmlC-like_jellyroll"/>
</dbReference>
<dbReference type="RefSeq" id="WP_021287781.1">
    <property type="nucleotide sequence ID" value="NZ_AUPZ01000009.1"/>
</dbReference>
<organism evidence="2 3">
    <name type="scientific">Sulfurimonas hongkongensis</name>
    <dbReference type="NCBI Taxonomy" id="1172190"/>
    <lineage>
        <taxon>Bacteria</taxon>
        <taxon>Pseudomonadati</taxon>
        <taxon>Campylobacterota</taxon>
        <taxon>Epsilonproteobacteria</taxon>
        <taxon>Campylobacterales</taxon>
        <taxon>Sulfurimonadaceae</taxon>
        <taxon>Sulfurimonas</taxon>
    </lineage>
</organism>
<dbReference type="EMBL" id="AUPZ01000009">
    <property type="protein sequence ID" value="EQB39320.1"/>
    <property type="molecule type" value="Genomic_DNA"/>
</dbReference>
<dbReference type="Pfam" id="PF07883">
    <property type="entry name" value="Cupin_2"/>
    <property type="match status" value="1"/>
</dbReference>
<protein>
    <recommendedName>
        <fullName evidence="1">Cupin type-2 domain-containing protein</fullName>
    </recommendedName>
</protein>
<proteinExistence type="predicted"/>
<comment type="caution">
    <text evidence="2">The sequence shown here is derived from an EMBL/GenBank/DDBJ whole genome shotgun (WGS) entry which is preliminary data.</text>
</comment>
<reference evidence="2 3" key="1">
    <citation type="submission" date="2013-07" db="EMBL/GenBank/DDBJ databases">
        <title>Sulfurimonas hongkongensis AST-10 Genome Sequencing.</title>
        <authorList>
            <person name="Cai L."/>
            <person name="Zhang T."/>
        </authorList>
    </citation>
    <scope>NUCLEOTIDE SEQUENCE [LARGE SCALE GENOMIC DNA]</scope>
    <source>
        <strain evidence="2 3">AST-10</strain>
    </source>
</reference>
<gene>
    <name evidence="2" type="ORF">M947_07625</name>
</gene>
<dbReference type="InterPro" id="IPR011051">
    <property type="entry name" value="RmlC_Cupin_sf"/>
</dbReference>
<dbReference type="PATRIC" id="fig|1172190.3.peg.1475"/>
<dbReference type="AlphaFoldDB" id="T0JE90"/>